<dbReference type="Proteomes" id="UP000327013">
    <property type="component" value="Chromosome 6"/>
</dbReference>
<gene>
    <name evidence="2" type="ORF">FH972_015161</name>
</gene>
<reference evidence="2 3" key="1">
    <citation type="submission" date="2019-06" db="EMBL/GenBank/DDBJ databases">
        <title>A chromosomal-level reference genome of Carpinus fangiana (Coryloideae, Betulaceae).</title>
        <authorList>
            <person name="Yang X."/>
            <person name="Wang Z."/>
            <person name="Zhang L."/>
            <person name="Hao G."/>
            <person name="Liu J."/>
            <person name="Yang Y."/>
        </authorList>
    </citation>
    <scope>NUCLEOTIDE SEQUENCE [LARGE SCALE GENOMIC DNA]</scope>
    <source>
        <strain evidence="2">Cfa_2016G</strain>
        <tissue evidence="2">Leaf</tissue>
    </source>
</reference>
<proteinExistence type="predicted"/>
<organism evidence="2 3">
    <name type="scientific">Carpinus fangiana</name>
    <dbReference type="NCBI Taxonomy" id="176857"/>
    <lineage>
        <taxon>Eukaryota</taxon>
        <taxon>Viridiplantae</taxon>
        <taxon>Streptophyta</taxon>
        <taxon>Embryophyta</taxon>
        <taxon>Tracheophyta</taxon>
        <taxon>Spermatophyta</taxon>
        <taxon>Magnoliopsida</taxon>
        <taxon>eudicotyledons</taxon>
        <taxon>Gunneridae</taxon>
        <taxon>Pentapetalae</taxon>
        <taxon>rosids</taxon>
        <taxon>fabids</taxon>
        <taxon>Fagales</taxon>
        <taxon>Betulaceae</taxon>
        <taxon>Carpinus</taxon>
    </lineage>
</organism>
<keyword evidence="3" id="KW-1185">Reference proteome</keyword>
<accession>A0A5N6RBU3</accession>
<protein>
    <submittedName>
        <fullName evidence="2">Uncharacterized protein</fullName>
    </submittedName>
</protein>
<feature type="compositionally biased region" description="Basic residues" evidence="1">
    <location>
        <begin position="1"/>
        <end position="15"/>
    </location>
</feature>
<evidence type="ECO:0000313" key="2">
    <source>
        <dbReference type="EMBL" id="KAE8076515.1"/>
    </source>
</evidence>
<name>A0A5N6RBU3_9ROSI</name>
<feature type="compositionally biased region" description="Basic residues" evidence="1">
    <location>
        <begin position="164"/>
        <end position="173"/>
    </location>
</feature>
<dbReference type="OrthoDB" id="686198at2759"/>
<dbReference type="AlphaFoldDB" id="A0A5N6RBU3"/>
<dbReference type="EMBL" id="CM017326">
    <property type="protein sequence ID" value="KAE8076515.1"/>
    <property type="molecule type" value="Genomic_DNA"/>
</dbReference>
<feature type="region of interest" description="Disordered" evidence="1">
    <location>
        <begin position="1"/>
        <end position="24"/>
    </location>
</feature>
<evidence type="ECO:0000256" key="1">
    <source>
        <dbReference type="SAM" id="MobiDB-lite"/>
    </source>
</evidence>
<evidence type="ECO:0000313" key="3">
    <source>
        <dbReference type="Proteomes" id="UP000327013"/>
    </source>
</evidence>
<sequence length="197" mass="21669">MSMHGIPHKSPHKHPSPGNGQRVPKEVAKCVPELELQLVYILLDKANVGVKSLYDKKMLVEITILLNAYVSLHVFTSVQLTIKVLIFQEHNEKYSHFKGSGPLYDDLLCSIFVKTTATGEYGHASTITSPNSDEGNCGFDLNNVVPVVDLSDSDGAPAPNNSSKSKRKRKVSHSRSCDLCASKHESIEDKEVEALKI</sequence>
<feature type="region of interest" description="Disordered" evidence="1">
    <location>
        <begin position="152"/>
        <end position="176"/>
    </location>
</feature>